<dbReference type="EMBL" id="GL193617">
    <property type="protein sequence ID" value="EFB29931.1"/>
    <property type="molecule type" value="Genomic_DNA"/>
</dbReference>
<feature type="compositionally biased region" description="Polar residues" evidence="1">
    <location>
        <begin position="1"/>
        <end position="13"/>
    </location>
</feature>
<reference evidence="2" key="1">
    <citation type="journal article" date="2010" name="Nature">
        <title>The sequence and de novo assembly of the giant panda genome.</title>
        <authorList>
            <person name="Li R."/>
            <person name="Fan W."/>
            <person name="Tian G."/>
            <person name="Zhu H."/>
            <person name="He L."/>
            <person name="Cai J."/>
            <person name="Huang Q."/>
            <person name="Cai Q."/>
            <person name="Li B."/>
            <person name="Bai Y."/>
            <person name="Zhang Z."/>
            <person name="Zhang Y."/>
            <person name="Wang W."/>
            <person name="Li J."/>
            <person name="Wei F."/>
            <person name="Li H."/>
            <person name="Jian M."/>
            <person name="Li J."/>
            <person name="Zhang Z."/>
            <person name="Nielsen R."/>
            <person name="Li D."/>
            <person name="Gu W."/>
            <person name="Yang Z."/>
            <person name="Xuan Z."/>
            <person name="Ryder O.A."/>
            <person name="Leung F.C."/>
            <person name="Zhou Y."/>
            <person name="Cao J."/>
            <person name="Sun X."/>
            <person name="Fu Y."/>
            <person name="Fang X."/>
            <person name="Guo X."/>
            <person name="Wang B."/>
            <person name="Hou R."/>
            <person name="Shen F."/>
            <person name="Mu B."/>
            <person name="Ni P."/>
            <person name="Lin R."/>
            <person name="Qian W."/>
            <person name="Wang G."/>
            <person name="Yu C."/>
            <person name="Nie W."/>
            <person name="Wang J."/>
            <person name="Wu Z."/>
            <person name="Liang H."/>
            <person name="Min J."/>
            <person name="Wu Q."/>
            <person name="Cheng S."/>
            <person name="Ruan J."/>
            <person name="Wang M."/>
            <person name="Shi Z."/>
            <person name="Wen M."/>
            <person name="Liu B."/>
            <person name="Ren X."/>
            <person name="Zheng H."/>
            <person name="Dong D."/>
            <person name="Cook K."/>
            <person name="Shan G."/>
            <person name="Zhang H."/>
            <person name="Kosiol C."/>
            <person name="Xie X."/>
            <person name="Lu Z."/>
            <person name="Zheng H."/>
            <person name="Li Y."/>
            <person name="Steiner C.C."/>
            <person name="Lam T.T."/>
            <person name="Lin S."/>
            <person name="Zhang Q."/>
            <person name="Li G."/>
            <person name="Tian J."/>
            <person name="Gong T."/>
            <person name="Liu H."/>
            <person name="Zhang D."/>
            <person name="Fang L."/>
            <person name="Ye C."/>
            <person name="Zhang J."/>
            <person name="Hu W."/>
            <person name="Xu A."/>
            <person name="Ren Y."/>
            <person name="Zhang G."/>
            <person name="Bruford M.W."/>
            <person name="Li Q."/>
            <person name="Ma L."/>
            <person name="Guo Y."/>
            <person name="An N."/>
            <person name="Hu Y."/>
            <person name="Zheng Y."/>
            <person name="Shi Y."/>
            <person name="Li Z."/>
            <person name="Liu Q."/>
            <person name="Chen Y."/>
            <person name="Zhao J."/>
            <person name="Qu N."/>
            <person name="Zhao S."/>
            <person name="Tian F."/>
            <person name="Wang X."/>
            <person name="Wang H."/>
            <person name="Xu L."/>
            <person name="Liu X."/>
            <person name="Vinar T."/>
            <person name="Wang Y."/>
            <person name="Lam T.W."/>
            <person name="Yiu S.M."/>
            <person name="Liu S."/>
            <person name="Zhang H."/>
            <person name="Li D."/>
            <person name="Huang Y."/>
            <person name="Wang X."/>
            <person name="Yang G."/>
            <person name="Jiang Z."/>
            <person name="Wang J."/>
            <person name="Qin N."/>
            <person name="Li L."/>
            <person name="Li J."/>
            <person name="Bolund L."/>
            <person name="Kristiansen K."/>
            <person name="Wong G.K."/>
            <person name="Olson M."/>
            <person name="Zhang X."/>
            <person name="Li S."/>
            <person name="Yang H."/>
            <person name="Wang J."/>
            <person name="Wang J."/>
        </authorList>
    </citation>
    <scope>NUCLEOTIDE SEQUENCE [LARGE SCALE GENOMIC DNA]</scope>
</reference>
<feature type="compositionally biased region" description="Basic and acidic residues" evidence="1">
    <location>
        <begin position="14"/>
        <end position="24"/>
    </location>
</feature>
<gene>
    <name evidence="2" type="ORF">PANDA_017326</name>
</gene>
<accession>D2HXG4</accession>
<sequence>MASAPTSKYNSHSLENESIKRTSRDGVNWDLGEAVPRLPGETRITAFNGLEYPMLDSPHMAIRVQKPSVHCLPARARQLLPLELIPLLALPRQGSYSFECDSRY</sequence>
<feature type="region of interest" description="Disordered" evidence="1">
    <location>
        <begin position="1"/>
        <end position="26"/>
    </location>
</feature>
<organism evidence="2">
    <name type="scientific">Ailuropoda melanoleuca</name>
    <name type="common">Giant panda</name>
    <dbReference type="NCBI Taxonomy" id="9646"/>
    <lineage>
        <taxon>Eukaryota</taxon>
        <taxon>Metazoa</taxon>
        <taxon>Chordata</taxon>
        <taxon>Craniata</taxon>
        <taxon>Vertebrata</taxon>
        <taxon>Euteleostomi</taxon>
        <taxon>Mammalia</taxon>
        <taxon>Eutheria</taxon>
        <taxon>Laurasiatheria</taxon>
        <taxon>Carnivora</taxon>
        <taxon>Caniformia</taxon>
        <taxon>Ursidae</taxon>
        <taxon>Ailuropoda</taxon>
    </lineage>
</organism>
<evidence type="ECO:0000313" key="2">
    <source>
        <dbReference type="EMBL" id="EFB29931.1"/>
    </source>
</evidence>
<dbReference type="AlphaFoldDB" id="D2HXG4"/>
<proteinExistence type="predicted"/>
<evidence type="ECO:0000256" key="1">
    <source>
        <dbReference type="SAM" id="MobiDB-lite"/>
    </source>
</evidence>
<protein>
    <submittedName>
        <fullName evidence="2">Uncharacterized protein</fullName>
    </submittedName>
</protein>
<dbReference type="InParanoid" id="D2HXG4"/>
<name>D2HXG4_AILME</name>